<keyword evidence="1" id="KW-0732">Signal</keyword>
<name>T1JGB0_STRMM</name>
<dbReference type="Proteomes" id="UP000014500">
    <property type="component" value="Unassembled WGS sequence"/>
</dbReference>
<evidence type="ECO:0000313" key="3">
    <source>
        <dbReference type="Proteomes" id="UP000014500"/>
    </source>
</evidence>
<reference evidence="2" key="2">
    <citation type="submission" date="2015-02" db="UniProtKB">
        <authorList>
            <consortium name="EnsemblMetazoa"/>
        </authorList>
    </citation>
    <scope>IDENTIFICATION</scope>
</reference>
<proteinExistence type="predicted"/>
<protein>
    <submittedName>
        <fullName evidence="2">Uncharacterized protein</fullName>
    </submittedName>
</protein>
<organism evidence="2 3">
    <name type="scientific">Strigamia maritima</name>
    <name type="common">European centipede</name>
    <name type="synonym">Geophilus maritimus</name>
    <dbReference type="NCBI Taxonomy" id="126957"/>
    <lineage>
        <taxon>Eukaryota</taxon>
        <taxon>Metazoa</taxon>
        <taxon>Ecdysozoa</taxon>
        <taxon>Arthropoda</taxon>
        <taxon>Myriapoda</taxon>
        <taxon>Chilopoda</taxon>
        <taxon>Pleurostigmophora</taxon>
        <taxon>Geophilomorpha</taxon>
        <taxon>Linotaeniidae</taxon>
        <taxon>Strigamia</taxon>
    </lineage>
</organism>
<dbReference type="EnsemblMetazoa" id="SMAR012881-RA">
    <property type="protein sequence ID" value="SMAR012881-PA"/>
    <property type="gene ID" value="SMAR012881"/>
</dbReference>
<sequence length="48" mass="5421">MRPFSCLRTAHSIFSNFLSHLLWLTYPSPSVAARQSRGLRGDAVGPRY</sequence>
<feature type="chain" id="PRO_5004590553" evidence="1">
    <location>
        <begin position="34"/>
        <end position="48"/>
    </location>
</feature>
<dbReference type="HOGENOM" id="CLU_3160550_0_0_1"/>
<evidence type="ECO:0000313" key="2">
    <source>
        <dbReference type="EnsemblMetazoa" id="SMAR012881-PA"/>
    </source>
</evidence>
<evidence type="ECO:0000256" key="1">
    <source>
        <dbReference type="SAM" id="SignalP"/>
    </source>
</evidence>
<keyword evidence="3" id="KW-1185">Reference proteome</keyword>
<accession>T1JGB0</accession>
<dbReference type="AlphaFoldDB" id="T1JGB0"/>
<dbReference type="EMBL" id="JH432199">
    <property type="status" value="NOT_ANNOTATED_CDS"/>
    <property type="molecule type" value="Genomic_DNA"/>
</dbReference>
<reference evidence="3" key="1">
    <citation type="submission" date="2011-05" db="EMBL/GenBank/DDBJ databases">
        <authorList>
            <person name="Richards S.R."/>
            <person name="Qu J."/>
            <person name="Jiang H."/>
            <person name="Jhangiani S.N."/>
            <person name="Agravi P."/>
            <person name="Goodspeed R."/>
            <person name="Gross S."/>
            <person name="Mandapat C."/>
            <person name="Jackson L."/>
            <person name="Mathew T."/>
            <person name="Pu L."/>
            <person name="Thornton R."/>
            <person name="Saada N."/>
            <person name="Wilczek-Boney K.B."/>
            <person name="Lee S."/>
            <person name="Kovar C."/>
            <person name="Wu Y."/>
            <person name="Scherer S.E."/>
            <person name="Worley K.C."/>
            <person name="Muzny D.M."/>
            <person name="Gibbs R."/>
        </authorList>
    </citation>
    <scope>NUCLEOTIDE SEQUENCE</scope>
    <source>
        <strain evidence="3">Brora</strain>
    </source>
</reference>
<feature type="signal peptide" evidence="1">
    <location>
        <begin position="1"/>
        <end position="33"/>
    </location>
</feature>